<dbReference type="InterPro" id="IPR011990">
    <property type="entry name" value="TPR-like_helical_dom_sf"/>
</dbReference>
<keyword evidence="1" id="KW-0175">Coiled coil</keyword>
<protein>
    <recommendedName>
        <fullName evidence="7">NB-ARC domain-containing protein</fullName>
    </recommendedName>
</protein>
<dbReference type="Pfam" id="PF13424">
    <property type="entry name" value="TPR_12"/>
    <property type="match status" value="1"/>
</dbReference>
<evidence type="ECO:0008006" key="7">
    <source>
        <dbReference type="Google" id="ProtNLM"/>
    </source>
</evidence>
<dbReference type="InterPro" id="IPR056681">
    <property type="entry name" value="DUF7779"/>
</dbReference>
<feature type="coiled-coil region" evidence="1">
    <location>
        <begin position="794"/>
        <end position="855"/>
    </location>
</feature>
<sequence>MDGRWEQFINQHLNSLVKFTDCNVTLTTVLIANSVLGDDDIAHLDSIQNKMKKSYEFYNILKRKNGAIPHLIEALTESNNTGALAIFQKHSKERDSLSGLDDDSTTETSAEQITAHSQTKPIRFDVLSPIRLFTGRVKELETLHEKLQQSEQKLAIVSQMASIVGLGGIGKSELARRYIQEYSKKYYRNVIWISAQTEETLKQSFRRLASDHLALSLLNIDGKEKAITSLIDEVYDYFQGKKCLFVFDNAESNECLQKFMPFRISHRPYLLITSRDKEWAFSSEVLPLYELAQEEAIEFVKNGLQMEQNEDESITQLVTTLQCFPLALSQAISYIKQQQSIFPFTIGQYLKQFEVRSQKLLNSSIPPTEFNTYLSTTLRTWKMTADLIASIDESGSEAIRMLNIISYFEPDKIPTRLACGEMGDLDALHLLVKYSMVNSQPAEQTISIHRLVQEVTRIELKRTKNEEETLRNALKLLSENIELDTISHVYSAYTYSSTFPSVVVEYKEIPWRILDKFQLTKKYYDVSNNGSKLQELLLRHVSPEDADAIRLERRMAWGEYEVGNFDNSLKLLKKVLPKYLEDKSNFFTDHEKLRVQNDLALTFKALGNGIECLEIQQLIFGRMRQLYGMDDWRTVETLVDLAHSFNNLGYFDESSKHQAGNQSNVQLRLEIEPTEITSLMKLAYETKKQVLGKNLEWTTVMRNVAAFLYKIGDFELTRAISSDIYERGKTSSANLINVIHSLNLLALLKSEEGNYEEALKMYKNAETLYMTVLGEHHPDTLVFRRNMLMALRNLNDADKALKGFEEVLEKLQRHYPNHPDVVETETQIAVTLFKMGKYEDSLEKFIELKAKLEERFGMDDPQLVNVIKWVDYVQGYVHE</sequence>
<dbReference type="Proteomes" id="UP001642540">
    <property type="component" value="Unassembled WGS sequence"/>
</dbReference>
<proteinExistence type="predicted"/>
<dbReference type="Pfam" id="PF25000">
    <property type="entry name" value="DUF7779"/>
    <property type="match status" value="1"/>
</dbReference>
<dbReference type="PANTHER" id="PTHR35205">
    <property type="entry name" value="NB-ARC AND TPR DOMAIN PROTEIN"/>
    <property type="match status" value="1"/>
</dbReference>
<dbReference type="EMBL" id="CAXLJM020000075">
    <property type="protein sequence ID" value="CAL8128345.1"/>
    <property type="molecule type" value="Genomic_DNA"/>
</dbReference>
<dbReference type="Gene3D" id="3.40.50.300">
    <property type="entry name" value="P-loop containing nucleotide triphosphate hydrolases"/>
    <property type="match status" value="1"/>
</dbReference>
<evidence type="ECO:0000256" key="1">
    <source>
        <dbReference type="SAM" id="Coils"/>
    </source>
</evidence>
<comment type="caution">
    <text evidence="5">The sequence shown here is derived from an EMBL/GenBank/DDBJ whole genome shotgun (WGS) entry which is preliminary data.</text>
</comment>
<dbReference type="Gene3D" id="1.10.533.10">
    <property type="entry name" value="Death Domain, Fas"/>
    <property type="match status" value="1"/>
</dbReference>
<evidence type="ECO:0000313" key="6">
    <source>
        <dbReference type="Proteomes" id="UP001642540"/>
    </source>
</evidence>
<dbReference type="InterPro" id="IPR002182">
    <property type="entry name" value="NB-ARC"/>
</dbReference>
<dbReference type="SUPFAM" id="SSF48452">
    <property type="entry name" value="TPR-like"/>
    <property type="match status" value="1"/>
</dbReference>
<dbReference type="Gene3D" id="1.25.40.10">
    <property type="entry name" value="Tetratricopeptide repeat domain"/>
    <property type="match status" value="2"/>
</dbReference>
<dbReference type="PANTHER" id="PTHR35205:SF1">
    <property type="entry name" value="ZU5 DOMAIN-CONTAINING PROTEIN"/>
    <property type="match status" value="1"/>
</dbReference>
<name>A0ABP1RHC8_9HEXA</name>
<reference evidence="5 6" key="1">
    <citation type="submission" date="2024-08" db="EMBL/GenBank/DDBJ databases">
        <authorList>
            <person name="Cucini C."/>
            <person name="Frati F."/>
        </authorList>
    </citation>
    <scope>NUCLEOTIDE SEQUENCE [LARGE SCALE GENOMIC DNA]</scope>
</reference>
<evidence type="ECO:0000256" key="2">
    <source>
        <dbReference type="SAM" id="MobiDB-lite"/>
    </source>
</evidence>
<feature type="domain" description="DUF7779" evidence="4">
    <location>
        <begin position="392"/>
        <end position="463"/>
    </location>
</feature>
<dbReference type="SUPFAM" id="SSF52540">
    <property type="entry name" value="P-loop containing nucleoside triphosphate hydrolases"/>
    <property type="match status" value="1"/>
</dbReference>
<feature type="domain" description="NB-ARC" evidence="3">
    <location>
        <begin position="139"/>
        <end position="302"/>
    </location>
</feature>
<accession>A0ABP1RHC8</accession>
<dbReference type="InterPro" id="IPR027417">
    <property type="entry name" value="P-loop_NTPase"/>
</dbReference>
<evidence type="ECO:0000313" key="5">
    <source>
        <dbReference type="EMBL" id="CAL8128345.1"/>
    </source>
</evidence>
<organism evidence="5 6">
    <name type="scientific">Orchesella dallaii</name>
    <dbReference type="NCBI Taxonomy" id="48710"/>
    <lineage>
        <taxon>Eukaryota</taxon>
        <taxon>Metazoa</taxon>
        <taxon>Ecdysozoa</taxon>
        <taxon>Arthropoda</taxon>
        <taxon>Hexapoda</taxon>
        <taxon>Collembola</taxon>
        <taxon>Entomobryomorpha</taxon>
        <taxon>Entomobryoidea</taxon>
        <taxon>Orchesellidae</taxon>
        <taxon>Orchesellinae</taxon>
        <taxon>Orchesella</taxon>
    </lineage>
</organism>
<dbReference type="InterPro" id="IPR011029">
    <property type="entry name" value="DEATH-like_dom_sf"/>
</dbReference>
<keyword evidence="6" id="KW-1185">Reference proteome</keyword>
<evidence type="ECO:0000259" key="4">
    <source>
        <dbReference type="Pfam" id="PF25000"/>
    </source>
</evidence>
<dbReference type="Pfam" id="PF00931">
    <property type="entry name" value="NB-ARC"/>
    <property type="match status" value="1"/>
</dbReference>
<feature type="region of interest" description="Disordered" evidence="2">
    <location>
        <begin position="95"/>
        <end position="116"/>
    </location>
</feature>
<evidence type="ECO:0000259" key="3">
    <source>
        <dbReference type="Pfam" id="PF00931"/>
    </source>
</evidence>
<gene>
    <name evidence="5" type="ORF">ODALV1_LOCUS22193</name>
</gene>